<gene>
    <name evidence="2" type="ORF">NDU88_006073</name>
</gene>
<keyword evidence="3" id="KW-1185">Reference proteome</keyword>
<accession>A0AAV7RKX4</accession>
<dbReference type="AlphaFoldDB" id="A0AAV7RKX4"/>
<feature type="compositionally biased region" description="Basic and acidic residues" evidence="1">
    <location>
        <begin position="190"/>
        <end position="201"/>
    </location>
</feature>
<protein>
    <submittedName>
        <fullName evidence="2">Uncharacterized protein</fullName>
    </submittedName>
</protein>
<feature type="region of interest" description="Disordered" evidence="1">
    <location>
        <begin position="136"/>
        <end position="161"/>
    </location>
</feature>
<reference evidence="2" key="1">
    <citation type="journal article" date="2022" name="bioRxiv">
        <title>Sequencing and chromosome-scale assembly of the giantPleurodeles waltlgenome.</title>
        <authorList>
            <person name="Brown T."/>
            <person name="Elewa A."/>
            <person name="Iarovenko S."/>
            <person name="Subramanian E."/>
            <person name="Araus A.J."/>
            <person name="Petzold A."/>
            <person name="Susuki M."/>
            <person name="Suzuki K.-i.T."/>
            <person name="Hayashi T."/>
            <person name="Toyoda A."/>
            <person name="Oliveira C."/>
            <person name="Osipova E."/>
            <person name="Leigh N.D."/>
            <person name="Simon A."/>
            <person name="Yun M.H."/>
        </authorList>
    </citation>
    <scope>NUCLEOTIDE SEQUENCE</scope>
    <source>
        <strain evidence="2">20211129_DDA</strain>
        <tissue evidence="2">Liver</tissue>
    </source>
</reference>
<proteinExistence type="predicted"/>
<sequence length="234" mass="26211">MRGGPQGRTRPGSRDQQRYGARLGGGVVLRVPSARKTDGEWRRTPPELNTMRTANINEYFSVVSPLQLPHQAACEWRLQVRLKREDNLRYSHQPRPRVSVEEHRLTVDPERNAPHTACRPIRRYLADNKTNVCANMVKPKPPKGHHEIRTGTPPSEGDADTKADALRKMTETLANHSAQSTYSRAAIGSRQKDQHRSEGRKANASNKRVRKGNSMLAKQCDGVQHDGLHVGIAA</sequence>
<dbReference type="EMBL" id="JANPWB010000009">
    <property type="protein sequence ID" value="KAJ1153312.1"/>
    <property type="molecule type" value="Genomic_DNA"/>
</dbReference>
<feature type="compositionally biased region" description="Polar residues" evidence="1">
    <location>
        <begin position="174"/>
        <end position="183"/>
    </location>
</feature>
<evidence type="ECO:0000313" key="2">
    <source>
        <dbReference type="EMBL" id="KAJ1153312.1"/>
    </source>
</evidence>
<evidence type="ECO:0000256" key="1">
    <source>
        <dbReference type="SAM" id="MobiDB-lite"/>
    </source>
</evidence>
<dbReference type="Proteomes" id="UP001066276">
    <property type="component" value="Chromosome 5"/>
</dbReference>
<feature type="region of interest" description="Disordered" evidence="1">
    <location>
        <begin position="1"/>
        <end position="25"/>
    </location>
</feature>
<feature type="region of interest" description="Disordered" evidence="1">
    <location>
        <begin position="174"/>
        <end position="214"/>
    </location>
</feature>
<name>A0AAV7RKX4_PLEWA</name>
<organism evidence="2 3">
    <name type="scientific">Pleurodeles waltl</name>
    <name type="common">Iberian ribbed newt</name>
    <dbReference type="NCBI Taxonomy" id="8319"/>
    <lineage>
        <taxon>Eukaryota</taxon>
        <taxon>Metazoa</taxon>
        <taxon>Chordata</taxon>
        <taxon>Craniata</taxon>
        <taxon>Vertebrata</taxon>
        <taxon>Euteleostomi</taxon>
        <taxon>Amphibia</taxon>
        <taxon>Batrachia</taxon>
        <taxon>Caudata</taxon>
        <taxon>Salamandroidea</taxon>
        <taxon>Salamandridae</taxon>
        <taxon>Pleurodelinae</taxon>
        <taxon>Pleurodeles</taxon>
    </lineage>
</organism>
<comment type="caution">
    <text evidence="2">The sequence shown here is derived from an EMBL/GenBank/DDBJ whole genome shotgun (WGS) entry which is preliminary data.</text>
</comment>
<evidence type="ECO:0000313" key="3">
    <source>
        <dbReference type="Proteomes" id="UP001066276"/>
    </source>
</evidence>